<dbReference type="STRING" id="322095.HMPREF3185_00801"/>
<organism evidence="1 2">
    <name type="scientific">Porphyromonas somerae</name>
    <dbReference type="NCBI Taxonomy" id="322095"/>
    <lineage>
        <taxon>Bacteria</taxon>
        <taxon>Pseudomonadati</taxon>
        <taxon>Bacteroidota</taxon>
        <taxon>Bacteroidia</taxon>
        <taxon>Bacteroidales</taxon>
        <taxon>Porphyromonadaceae</taxon>
        <taxon>Porphyromonas</taxon>
    </lineage>
</organism>
<reference evidence="2" key="1">
    <citation type="submission" date="2016-01" db="EMBL/GenBank/DDBJ databases">
        <authorList>
            <person name="Mitreva M."/>
            <person name="Pepin K.H."/>
            <person name="Mihindukulasuriya K.A."/>
            <person name="Fulton R."/>
            <person name="Fronick C."/>
            <person name="O'Laughlin M."/>
            <person name="Miner T."/>
            <person name="Herter B."/>
            <person name="Rosa B.A."/>
            <person name="Cordes M."/>
            <person name="Tomlinson C."/>
            <person name="Wollam A."/>
            <person name="Palsikar V.B."/>
            <person name="Mardis E.R."/>
            <person name="Wilson R.K."/>
        </authorList>
    </citation>
    <scope>NUCLEOTIDE SEQUENCE [LARGE SCALE GENOMIC DNA]</scope>
    <source>
        <strain evidence="2">KA00683</strain>
    </source>
</reference>
<dbReference type="AlphaFoldDB" id="A0A134B9Z4"/>
<sequence>MGVNPITGIFLTQRSKIYIPVKKKGASRSAFPLSMHVVLKTMYVNPKDYARRF</sequence>
<keyword evidence="2" id="KW-1185">Reference proteome</keyword>
<dbReference type="Proteomes" id="UP000070224">
    <property type="component" value="Unassembled WGS sequence"/>
</dbReference>
<name>A0A134B9Z4_9PORP</name>
<evidence type="ECO:0000313" key="2">
    <source>
        <dbReference type="Proteomes" id="UP000070224"/>
    </source>
</evidence>
<accession>A0A134B9Z4</accession>
<proteinExistence type="predicted"/>
<comment type="caution">
    <text evidence="1">The sequence shown here is derived from an EMBL/GenBank/DDBJ whole genome shotgun (WGS) entry which is preliminary data.</text>
</comment>
<dbReference type="EMBL" id="LSDK01000057">
    <property type="protein sequence ID" value="KXB76690.1"/>
    <property type="molecule type" value="Genomic_DNA"/>
</dbReference>
<protein>
    <submittedName>
        <fullName evidence="1">Uncharacterized protein</fullName>
    </submittedName>
</protein>
<dbReference type="PATRIC" id="fig|322095.3.peg.790"/>
<gene>
    <name evidence="1" type="ORF">HMPREF3185_00801</name>
</gene>
<evidence type="ECO:0000313" key="1">
    <source>
        <dbReference type="EMBL" id="KXB76690.1"/>
    </source>
</evidence>